<evidence type="ECO:0000256" key="1">
    <source>
        <dbReference type="ARBA" id="ARBA00000085"/>
    </source>
</evidence>
<dbReference type="CDD" id="cd00075">
    <property type="entry name" value="HATPase"/>
    <property type="match status" value="1"/>
</dbReference>
<evidence type="ECO:0000259" key="15">
    <source>
        <dbReference type="PROSITE" id="PS50109"/>
    </source>
</evidence>
<dbReference type="SMART" id="SM00388">
    <property type="entry name" value="HisKA"/>
    <property type="match status" value="1"/>
</dbReference>
<dbReference type="SUPFAM" id="SSF55874">
    <property type="entry name" value="ATPase domain of HSP90 chaperone/DNA topoisomerase II/histidine kinase"/>
    <property type="match status" value="1"/>
</dbReference>
<evidence type="ECO:0000256" key="9">
    <source>
        <dbReference type="ARBA" id="ARBA00022777"/>
    </source>
</evidence>
<evidence type="ECO:0000256" key="5">
    <source>
        <dbReference type="ARBA" id="ARBA00022553"/>
    </source>
</evidence>
<dbReference type="GO" id="GO:0005886">
    <property type="term" value="C:plasma membrane"/>
    <property type="evidence" value="ECO:0007669"/>
    <property type="project" value="UniProtKB-SubCell"/>
</dbReference>
<dbReference type="OrthoDB" id="335833at2"/>
<evidence type="ECO:0000256" key="6">
    <source>
        <dbReference type="ARBA" id="ARBA00022679"/>
    </source>
</evidence>
<organism evidence="17 18">
    <name type="scientific">Clostridium magnum DSM 2767</name>
    <dbReference type="NCBI Taxonomy" id="1121326"/>
    <lineage>
        <taxon>Bacteria</taxon>
        <taxon>Bacillati</taxon>
        <taxon>Bacillota</taxon>
        <taxon>Clostridia</taxon>
        <taxon>Eubacteriales</taxon>
        <taxon>Clostridiaceae</taxon>
        <taxon>Clostridium</taxon>
    </lineage>
</organism>
<sequence>MDIKKRLIISNTIIAVVPLIIVCLTAFIFMLVFSKAFNRNVDYNNFKKLADTKSELLRLVNQISKSDPESFEDSNFQKYLQQNLSSINGEIIIIKSNNVIFSSKDISKIDIEKCLQDVKNEPFKKPIEINNVCYMIETTHIKFKDESAGNLILLAPIEKKFDILQNFIIVIVSAFFISFIAINIFMSYLFSKRILKPISLLKKATAEISRGDLNFEIIESGDSEIKELCADFEKMRIQLKDSIRMKMKYDDNRKMLVSSISHDLKTPITSIKGYVEGILDGVANSPEKVDRYLKTIYSKAEQIDVMIDDLLLYSKLDLNQIPFNYEKTDIIDYFNYCIHESSPELQKFNIKIQLKNYLKESNYVKIDRERMRRVILNIIDNSRKYMDKAEGLITIMLRETHSSIIIELRDNGSGIDKNDINRIFDRFYRADLARTGTKGSGLGLAIAKQIVEGHKGKIWAVSHENEGTSIIISLAKVS</sequence>
<dbReference type="Proteomes" id="UP000076603">
    <property type="component" value="Unassembled WGS sequence"/>
</dbReference>
<comment type="catalytic activity">
    <reaction evidence="1">
        <text>ATP + protein L-histidine = ADP + protein N-phospho-L-histidine.</text>
        <dbReference type="EC" id="2.7.13.3"/>
    </reaction>
</comment>
<dbReference type="InterPro" id="IPR003661">
    <property type="entry name" value="HisK_dim/P_dom"/>
</dbReference>
<proteinExistence type="predicted"/>
<dbReference type="EC" id="2.7.13.3" evidence="3"/>
<keyword evidence="4" id="KW-1003">Cell membrane</keyword>
<dbReference type="PATRIC" id="fig|1121326.3.peg.5423"/>
<keyword evidence="10" id="KW-0067">ATP-binding</keyword>
<dbReference type="InterPro" id="IPR036890">
    <property type="entry name" value="HATPase_C_sf"/>
</dbReference>
<dbReference type="Gene3D" id="6.10.340.10">
    <property type="match status" value="1"/>
</dbReference>
<dbReference type="AlphaFoldDB" id="A0A161WCP1"/>
<dbReference type="SUPFAM" id="SSF47384">
    <property type="entry name" value="Homodimeric domain of signal transducing histidine kinase"/>
    <property type="match status" value="1"/>
</dbReference>
<dbReference type="SMART" id="SM00304">
    <property type="entry name" value="HAMP"/>
    <property type="match status" value="1"/>
</dbReference>
<comment type="caution">
    <text evidence="17">The sequence shown here is derived from an EMBL/GenBank/DDBJ whole genome shotgun (WGS) entry which is preliminary data.</text>
</comment>
<dbReference type="RefSeq" id="WP_066629459.1">
    <property type="nucleotide sequence ID" value="NZ_FQXL01000018.1"/>
</dbReference>
<keyword evidence="18" id="KW-1185">Reference proteome</keyword>
<dbReference type="InterPro" id="IPR003660">
    <property type="entry name" value="HAMP_dom"/>
</dbReference>
<dbReference type="PANTHER" id="PTHR45528">
    <property type="entry name" value="SENSOR HISTIDINE KINASE CPXA"/>
    <property type="match status" value="1"/>
</dbReference>
<dbReference type="InterPro" id="IPR050398">
    <property type="entry name" value="HssS/ArlS-like"/>
</dbReference>
<evidence type="ECO:0000256" key="4">
    <source>
        <dbReference type="ARBA" id="ARBA00022475"/>
    </source>
</evidence>
<keyword evidence="5" id="KW-0597">Phosphoprotein</keyword>
<evidence type="ECO:0000256" key="10">
    <source>
        <dbReference type="ARBA" id="ARBA00022840"/>
    </source>
</evidence>
<dbReference type="EMBL" id="LWAE01000009">
    <property type="protein sequence ID" value="KZL89455.1"/>
    <property type="molecule type" value="Genomic_DNA"/>
</dbReference>
<dbReference type="SUPFAM" id="SSF158472">
    <property type="entry name" value="HAMP domain-like"/>
    <property type="match status" value="1"/>
</dbReference>
<evidence type="ECO:0000256" key="13">
    <source>
        <dbReference type="ARBA" id="ARBA00023136"/>
    </source>
</evidence>
<keyword evidence="7 14" id="KW-0812">Transmembrane</keyword>
<comment type="subcellular location">
    <subcellularLocation>
        <location evidence="2">Cell membrane</location>
        <topology evidence="2">Multi-pass membrane protein</topology>
    </subcellularLocation>
</comment>
<dbReference type="InterPro" id="IPR004358">
    <property type="entry name" value="Sig_transdc_His_kin-like_C"/>
</dbReference>
<evidence type="ECO:0000259" key="16">
    <source>
        <dbReference type="PROSITE" id="PS50885"/>
    </source>
</evidence>
<dbReference type="PANTHER" id="PTHR45528:SF1">
    <property type="entry name" value="SENSOR HISTIDINE KINASE CPXA"/>
    <property type="match status" value="1"/>
</dbReference>
<dbReference type="Pfam" id="PF02518">
    <property type="entry name" value="HATPase_c"/>
    <property type="match status" value="1"/>
</dbReference>
<dbReference type="PRINTS" id="PR00344">
    <property type="entry name" value="BCTRLSENSOR"/>
</dbReference>
<dbReference type="PROSITE" id="PS50109">
    <property type="entry name" value="HIS_KIN"/>
    <property type="match status" value="1"/>
</dbReference>
<evidence type="ECO:0000256" key="7">
    <source>
        <dbReference type="ARBA" id="ARBA00022692"/>
    </source>
</evidence>
<accession>A0A161WCP1</accession>
<keyword evidence="9 17" id="KW-0418">Kinase</keyword>
<dbReference type="CDD" id="cd06225">
    <property type="entry name" value="HAMP"/>
    <property type="match status" value="1"/>
</dbReference>
<feature type="domain" description="Histidine kinase" evidence="15">
    <location>
        <begin position="259"/>
        <end position="478"/>
    </location>
</feature>
<dbReference type="FunFam" id="1.10.287.130:FF:000001">
    <property type="entry name" value="Two-component sensor histidine kinase"/>
    <property type="match status" value="1"/>
</dbReference>
<protein>
    <recommendedName>
        <fullName evidence="3">histidine kinase</fullName>
        <ecNumber evidence="3">2.7.13.3</ecNumber>
    </recommendedName>
</protein>
<dbReference type="Pfam" id="PF00512">
    <property type="entry name" value="HisKA"/>
    <property type="match status" value="1"/>
</dbReference>
<dbReference type="FunFam" id="3.30.565.10:FF:000006">
    <property type="entry name" value="Sensor histidine kinase WalK"/>
    <property type="match status" value="1"/>
</dbReference>
<keyword evidence="8" id="KW-0547">Nucleotide-binding</keyword>
<feature type="transmembrane region" description="Helical" evidence="14">
    <location>
        <begin position="12"/>
        <end position="33"/>
    </location>
</feature>
<evidence type="ECO:0000313" key="18">
    <source>
        <dbReference type="Proteomes" id="UP000076603"/>
    </source>
</evidence>
<evidence type="ECO:0000256" key="8">
    <source>
        <dbReference type="ARBA" id="ARBA00022741"/>
    </source>
</evidence>
<evidence type="ECO:0000256" key="12">
    <source>
        <dbReference type="ARBA" id="ARBA00023012"/>
    </source>
</evidence>
<evidence type="ECO:0000256" key="14">
    <source>
        <dbReference type="SAM" id="Phobius"/>
    </source>
</evidence>
<dbReference type="GO" id="GO:0000155">
    <property type="term" value="F:phosphorelay sensor kinase activity"/>
    <property type="evidence" value="ECO:0007669"/>
    <property type="project" value="InterPro"/>
</dbReference>
<dbReference type="Gene3D" id="1.10.287.130">
    <property type="match status" value="1"/>
</dbReference>
<dbReference type="CDD" id="cd00082">
    <property type="entry name" value="HisKA"/>
    <property type="match status" value="1"/>
</dbReference>
<keyword evidence="6 17" id="KW-0808">Transferase</keyword>
<evidence type="ECO:0000256" key="2">
    <source>
        <dbReference type="ARBA" id="ARBA00004651"/>
    </source>
</evidence>
<dbReference type="InterPro" id="IPR003594">
    <property type="entry name" value="HATPase_dom"/>
</dbReference>
<dbReference type="InterPro" id="IPR005467">
    <property type="entry name" value="His_kinase_dom"/>
</dbReference>
<keyword evidence="12" id="KW-0902">Two-component regulatory system</keyword>
<dbReference type="Gene3D" id="3.30.565.10">
    <property type="entry name" value="Histidine kinase-like ATPase, C-terminal domain"/>
    <property type="match status" value="1"/>
</dbReference>
<reference evidence="17 18" key="1">
    <citation type="submission" date="2016-04" db="EMBL/GenBank/DDBJ databases">
        <title>Genome sequence of Clostridium magnum DSM 2767.</title>
        <authorList>
            <person name="Poehlein A."/>
            <person name="Uhlig R."/>
            <person name="Fischer R."/>
            <person name="Bahl H."/>
            <person name="Daniel R."/>
        </authorList>
    </citation>
    <scope>NUCLEOTIDE SEQUENCE [LARGE SCALE GENOMIC DNA]</scope>
    <source>
        <strain evidence="17 18">DSM 2767</strain>
    </source>
</reference>
<evidence type="ECO:0000256" key="11">
    <source>
        <dbReference type="ARBA" id="ARBA00022989"/>
    </source>
</evidence>
<dbReference type="GO" id="GO:0005524">
    <property type="term" value="F:ATP binding"/>
    <property type="evidence" value="ECO:0007669"/>
    <property type="project" value="UniProtKB-KW"/>
</dbReference>
<dbReference type="PROSITE" id="PS50885">
    <property type="entry name" value="HAMP"/>
    <property type="match status" value="1"/>
</dbReference>
<feature type="transmembrane region" description="Helical" evidence="14">
    <location>
        <begin position="167"/>
        <end position="190"/>
    </location>
</feature>
<evidence type="ECO:0000256" key="3">
    <source>
        <dbReference type="ARBA" id="ARBA00012438"/>
    </source>
</evidence>
<name>A0A161WCP1_9CLOT</name>
<feature type="domain" description="HAMP" evidence="16">
    <location>
        <begin position="192"/>
        <end position="244"/>
    </location>
</feature>
<gene>
    <name evidence="17" type="primary">yycG_9</name>
    <name evidence="17" type="ORF">CLMAG_53590</name>
</gene>
<dbReference type="Pfam" id="PF00672">
    <property type="entry name" value="HAMP"/>
    <property type="match status" value="1"/>
</dbReference>
<dbReference type="SMART" id="SM00387">
    <property type="entry name" value="HATPase_c"/>
    <property type="match status" value="1"/>
</dbReference>
<dbReference type="STRING" id="1121326.CLMAG_53590"/>
<evidence type="ECO:0000313" key="17">
    <source>
        <dbReference type="EMBL" id="KZL89455.1"/>
    </source>
</evidence>
<dbReference type="InterPro" id="IPR036097">
    <property type="entry name" value="HisK_dim/P_sf"/>
</dbReference>
<keyword evidence="11 14" id="KW-1133">Transmembrane helix</keyword>
<keyword evidence="13 14" id="KW-0472">Membrane</keyword>